<dbReference type="STRING" id="44941.A0A397VK32"/>
<dbReference type="Proteomes" id="UP000266673">
    <property type="component" value="Unassembled WGS sequence"/>
</dbReference>
<protein>
    <submittedName>
        <fullName evidence="1">Uncharacterized protein</fullName>
    </submittedName>
</protein>
<organism evidence="1 2">
    <name type="scientific">Gigaspora rosea</name>
    <dbReference type="NCBI Taxonomy" id="44941"/>
    <lineage>
        <taxon>Eukaryota</taxon>
        <taxon>Fungi</taxon>
        <taxon>Fungi incertae sedis</taxon>
        <taxon>Mucoromycota</taxon>
        <taxon>Glomeromycotina</taxon>
        <taxon>Glomeromycetes</taxon>
        <taxon>Diversisporales</taxon>
        <taxon>Gigasporaceae</taxon>
        <taxon>Gigaspora</taxon>
    </lineage>
</organism>
<proteinExistence type="predicted"/>
<keyword evidence="2" id="KW-1185">Reference proteome</keyword>
<dbReference type="EMBL" id="QKWP01000291">
    <property type="protein sequence ID" value="RIB22824.1"/>
    <property type="molecule type" value="Genomic_DNA"/>
</dbReference>
<reference evidence="1 2" key="1">
    <citation type="submission" date="2018-06" db="EMBL/GenBank/DDBJ databases">
        <title>Comparative genomics reveals the genomic features of Rhizophagus irregularis, R. cerebriforme, R. diaphanum and Gigaspora rosea, and their symbiotic lifestyle signature.</title>
        <authorList>
            <person name="Morin E."/>
            <person name="San Clemente H."/>
            <person name="Chen E.C.H."/>
            <person name="De La Providencia I."/>
            <person name="Hainaut M."/>
            <person name="Kuo A."/>
            <person name="Kohler A."/>
            <person name="Murat C."/>
            <person name="Tang N."/>
            <person name="Roy S."/>
            <person name="Loubradou J."/>
            <person name="Henrissat B."/>
            <person name="Grigoriev I.V."/>
            <person name="Corradi N."/>
            <person name="Roux C."/>
            <person name="Martin F.M."/>
        </authorList>
    </citation>
    <scope>NUCLEOTIDE SEQUENCE [LARGE SCALE GENOMIC DNA]</scope>
    <source>
        <strain evidence="1 2">DAOM 194757</strain>
    </source>
</reference>
<comment type="caution">
    <text evidence="1">The sequence shown here is derived from an EMBL/GenBank/DDBJ whole genome shotgun (WGS) entry which is preliminary data.</text>
</comment>
<accession>A0A397VK32</accession>
<gene>
    <name evidence="1" type="ORF">C2G38_2172959</name>
</gene>
<evidence type="ECO:0000313" key="1">
    <source>
        <dbReference type="EMBL" id="RIB22824.1"/>
    </source>
</evidence>
<dbReference type="OrthoDB" id="2334628at2759"/>
<sequence length="244" mass="27974">MAVGVKEMVYKVFKSIVPHMNKHNLELTLLRQVNTLQILRYLVDGGIDKCLSNMAPQLFKELIIEPQFHHLLSGWCINDCNFSIHTLRNSLRQSYQISDLSHFNCSEIKPGSKWNRQKIESAGFVTDDLETNGLLESIIFCVGEAVETTLSNDGQPVFGIVKGIIEHKWNNDQICVFIYLEWLKYLNKFDDLLGCPIYCLQSACNNSWDRIHPISIVPKSPDAPFIHNCKSKYSPQQQHSRSSF</sequence>
<evidence type="ECO:0000313" key="2">
    <source>
        <dbReference type="Proteomes" id="UP000266673"/>
    </source>
</evidence>
<dbReference type="AlphaFoldDB" id="A0A397VK32"/>
<name>A0A397VK32_9GLOM</name>